<keyword evidence="3" id="KW-1185">Reference proteome</keyword>
<comment type="caution">
    <text evidence="2">The sequence shown here is derived from an EMBL/GenBank/DDBJ whole genome shotgun (WGS) entry which is preliminary data.</text>
</comment>
<proteinExistence type="predicted"/>
<dbReference type="EMBL" id="JBFOLK010000009">
    <property type="protein sequence ID" value="KAL2487407.1"/>
    <property type="molecule type" value="Genomic_DNA"/>
</dbReference>
<dbReference type="Proteomes" id="UP001604336">
    <property type="component" value="Unassembled WGS sequence"/>
</dbReference>
<accession>A0ABD1RG65</accession>
<name>A0ABD1RG65_9LAMI</name>
<gene>
    <name evidence="2" type="ORF">Adt_32163</name>
</gene>
<protein>
    <submittedName>
        <fullName evidence="2">Uncharacterized protein</fullName>
    </submittedName>
</protein>
<sequence length="110" mass="12571">MHCTTINNATAQFLYHLAHKRKKDLGSYINSLISTVDFQTVKRHTAIFPALISSICEKVRFQIFTAELVVKFKRPINHLTLENARRHTEQAMRVAPTTEEQPQEGQPAVP</sequence>
<evidence type="ECO:0000313" key="2">
    <source>
        <dbReference type="EMBL" id="KAL2487407.1"/>
    </source>
</evidence>
<feature type="region of interest" description="Disordered" evidence="1">
    <location>
        <begin position="89"/>
        <end position="110"/>
    </location>
</feature>
<reference evidence="3" key="1">
    <citation type="submission" date="2024-07" db="EMBL/GenBank/DDBJ databases">
        <title>Two chromosome-level genome assemblies of Korean endemic species Abeliophyllum distichum and Forsythia ovata (Oleaceae).</title>
        <authorList>
            <person name="Jang H."/>
        </authorList>
    </citation>
    <scope>NUCLEOTIDE SEQUENCE [LARGE SCALE GENOMIC DNA]</scope>
</reference>
<dbReference type="AlphaFoldDB" id="A0ABD1RG65"/>
<evidence type="ECO:0000313" key="3">
    <source>
        <dbReference type="Proteomes" id="UP001604336"/>
    </source>
</evidence>
<organism evidence="2 3">
    <name type="scientific">Abeliophyllum distichum</name>
    <dbReference type="NCBI Taxonomy" id="126358"/>
    <lineage>
        <taxon>Eukaryota</taxon>
        <taxon>Viridiplantae</taxon>
        <taxon>Streptophyta</taxon>
        <taxon>Embryophyta</taxon>
        <taxon>Tracheophyta</taxon>
        <taxon>Spermatophyta</taxon>
        <taxon>Magnoliopsida</taxon>
        <taxon>eudicotyledons</taxon>
        <taxon>Gunneridae</taxon>
        <taxon>Pentapetalae</taxon>
        <taxon>asterids</taxon>
        <taxon>lamiids</taxon>
        <taxon>Lamiales</taxon>
        <taxon>Oleaceae</taxon>
        <taxon>Forsythieae</taxon>
        <taxon>Abeliophyllum</taxon>
    </lineage>
</organism>
<evidence type="ECO:0000256" key="1">
    <source>
        <dbReference type="SAM" id="MobiDB-lite"/>
    </source>
</evidence>